<name>A0A1D8A2K4_9SPHN</name>
<evidence type="ECO:0008006" key="3">
    <source>
        <dbReference type="Google" id="ProtNLM"/>
    </source>
</evidence>
<organism evidence="1 2">
    <name type="scientific">Novosphingobium resinovorum</name>
    <dbReference type="NCBI Taxonomy" id="158500"/>
    <lineage>
        <taxon>Bacteria</taxon>
        <taxon>Pseudomonadati</taxon>
        <taxon>Pseudomonadota</taxon>
        <taxon>Alphaproteobacteria</taxon>
        <taxon>Sphingomonadales</taxon>
        <taxon>Sphingomonadaceae</taxon>
        <taxon>Novosphingobium</taxon>
    </lineage>
</organism>
<dbReference type="KEGG" id="nre:BES08_05880"/>
<reference evidence="2" key="1">
    <citation type="journal article" date="2017" name="J. Biotechnol.">
        <title>Complete genome sequence of Novosphingobium resinovorum SA1, a versatile xenobiotic-degrading bacterium capable of utilizing sulfanilic acid.</title>
        <authorList>
            <person name="Hegedus B."/>
            <person name="Kos P.B."/>
            <person name="Balint B."/>
            <person name="Maroti G."/>
            <person name="Gan H.M."/>
            <person name="Perei K."/>
            <person name="Rakhely G."/>
        </authorList>
    </citation>
    <scope>NUCLEOTIDE SEQUENCE [LARGE SCALE GENOMIC DNA]</scope>
    <source>
        <strain evidence="2">SA1</strain>
    </source>
</reference>
<dbReference type="OrthoDB" id="7506990at2"/>
<dbReference type="Proteomes" id="UP000094626">
    <property type="component" value="Chromosome"/>
</dbReference>
<dbReference type="AlphaFoldDB" id="A0A1D8A2K4"/>
<protein>
    <recommendedName>
        <fullName evidence="3">Phage tail protein</fullName>
    </recommendedName>
</protein>
<dbReference type="RefSeq" id="WP_069707795.1">
    <property type="nucleotide sequence ID" value="NZ_CP017075.1"/>
</dbReference>
<dbReference type="InterPro" id="IPR054440">
    <property type="entry name" value="Gp32-like"/>
</dbReference>
<dbReference type="Pfam" id="PF22764">
    <property type="entry name" value="E217_Gp32"/>
    <property type="match status" value="1"/>
</dbReference>
<evidence type="ECO:0000313" key="1">
    <source>
        <dbReference type="EMBL" id="AOR76339.1"/>
    </source>
</evidence>
<evidence type="ECO:0000313" key="2">
    <source>
        <dbReference type="Proteomes" id="UP000094626"/>
    </source>
</evidence>
<proteinExistence type="predicted"/>
<dbReference type="EMBL" id="CP017075">
    <property type="protein sequence ID" value="AOR76339.1"/>
    <property type="molecule type" value="Genomic_DNA"/>
</dbReference>
<gene>
    <name evidence="1" type="ORF">BES08_05880</name>
</gene>
<keyword evidence="2" id="KW-1185">Reference proteome</keyword>
<sequence>MANNRTLTSANAILLIAVDLIFPVAQRIQGFSTDDITDIDAVEPGEMVMGVDGRLSAGYVPTSFRQTINLQADSESNDFFDVWATYERNRREKSAASGTLIIPGVKRQHTLYRGFLRSYKPIPALRKTSQPRPFIIEWERHYPAPYIG</sequence>
<accession>A0A1D8A2K4</accession>